<dbReference type="Proteomes" id="UP000284706">
    <property type="component" value="Unassembled WGS sequence"/>
</dbReference>
<evidence type="ECO:0000313" key="3">
    <source>
        <dbReference type="Proteomes" id="UP000284706"/>
    </source>
</evidence>
<dbReference type="AlphaFoldDB" id="A0A409Y1L1"/>
<feature type="coiled-coil region" evidence="1">
    <location>
        <begin position="81"/>
        <end position="108"/>
    </location>
</feature>
<organism evidence="2 3">
    <name type="scientific">Gymnopilus dilepis</name>
    <dbReference type="NCBI Taxonomy" id="231916"/>
    <lineage>
        <taxon>Eukaryota</taxon>
        <taxon>Fungi</taxon>
        <taxon>Dikarya</taxon>
        <taxon>Basidiomycota</taxon>
        <taxon>Agaricomycotina</taxon>
        <taxon>Agaricomycetes</taxon>
        <taxon>Agaricomycetidae</taxon>
        <taxon>Agaricales</taxon>
        <taxon>Agaricineae</taxon>
        <taxon>Hymenogastraceae</taxon>
        <taxon>Gymnopilus</taxon>
    </lineage>
</organism>
<protein>
    <submittedName>
        <fullName evidence="2">Uncharacterized protein</fullName>
    </submittedName>
</protein>
<gene>
    <name evidence="2" type="ORF">CVT26_005892</name>
</gene>
<reference evidence="2 3" key="1">
    <citation type="journal article" date="2018" name="Evol. Lett.">
        <title>Horizontal gene cluster transfer increased hallucinogenic mushroom diversity.</title>
        <authorList>
            <person name="Reynolds H.T."/>
            <person name="Vijayakumar V."/>
            <person name="Gluck-Thaler E."/>
            <person name="Korotkin H.B."/>
            <person name="Matheny P.B."/>
            <person name="Slot J.C."/>
        </authorList>
    </citation>
    <scope>NUCLEOTIDE SEQUENCE [LARGE SCALE GENOMIC DNA]</scope>
    <source>
        <strain evidence="2 3">SRW20</strain>
    </source>
</reference>
<dbReference type="Gene3D" id="1.20.1280.50">
    <property type="match status" value="1"/>
</dbReference>
<accession>A0A409Y1L1</accession>
<dbReference type="EMBL" id="NHYE01001315">
    <property type="protein sequence ID" value="PPQ96907.1"/>
    <property type="molecule type" value="Genomic_DNA"/>
</dbReference>
<dbReference type="OrthoDB" id="3045996at2759"/>
<dbReference type="SUPFAM" id="SSF81383">
    <property type="entry name" value="F-box domain"/>
    <property type="match status" value="1"/>
</dbReference>
<dbReference type="InParanoid" id="A0A409Y1L1"/>
<dbReference type="InterPro" id="IPR036047">
    <property type="entry name" value="F-box-like_dom_sf"/>
</dbReference>
<name>A0A409Y1L1_9AGAR</name>
<evidence type="ECO:0000256" key="1">
    <source>
        <dbReference type="SAM" id="Coils"/>
    </source>
</evidence>
<evidence type="ECO:0000313" key="2">
    <source>
        <dbReference type="EMBL" id="PPQ96907.1"/>
    </source>
</evidence>
<comment type="caution">
    <text evidence="2">The sequence shown here is derived from an EMBL/GenBank/DDBJ whole genome shotgun (WGS) entry which is preliminary data.</text>
</comment>
<keyword evidence="3" id="KW-1185">Reference proteome</keyword>
<sequence>MDPSHTPTSNGSDQHVLANLTSRWHRGVPWDDGMNEVSIEIPEFLIQLLRHNNPPTVEDVRLCQGYQDSLEGPLLSVQNRIQSILTQIAELQVKLQKLESERLGYDKQFFACEVACSPIRRLPQEIVQEIAAHLIIPRHNLLSARDSLVSMSHVCTGWRKALTSMPRLWARFGIETVKIARPHYQAQLEKAVLEYSARSHPFPLDIRISLADLEMPSTRHERSHQFLLWLICDWTSVDRVRQLHITSFRLLDILSEELRDPANFTSLERLALVSGRSTRPSMFRQFSENTDWGNLFMNAPKLQRLSVDNKTGEYFQGMHFPFHQITHLFLGSSLSFGSWTTLLSKLSALKLGWFSLHNEVPSTNVVWENHLLQHLTITLEDYEVYLLCANFIHDGYLPDMSHAEFVIPSSRAWYSRGSSVPSTPGVPLRHLSLFFNEESPVENILAILRNSPEVRTLELGLSASQWGRLLIDLKLNEQVHDEQVLPMLDTLVIQASVPTDTLSWKGTYFEGKICNELVEMVQSRTMPAGTRSTPLHTLYLLVVQHPDYQALVDDAETTLSSYREAGLSLVMRNLSESLEESRYHSCLDADWDIILPALPASYIPPKNNGPWI</sequence>
<proteinExistence type="predicted"/>
<keyword evidence="1" id="KW-0175">Coiled coil</keyword>